<evidence type="ECO:0000259" key="1">
    <source>
        <dbReference type="Pfam" id="PF04773"/>
    </source>
</evidence>
<dbReference type="InterPro" id="IPR006860">
    <property type="entry name" value="FecR"/>
</dbReference>
<dbReference type="InterPro" id="IPR032623">
    <property type="entry name" value="FecR_N"/>
</dbReference>
<dbReference type="KEGG" id="cak:Caul_2103"/>
<gene>
    <name evidence="3" type="ordered locus">Caul_2103</name>
</gene>
<dbReference type="Gene3D" id="3.55.50.30">
    <property type="match status" value="1"/>
</dbReference>
<dbReference type="PIRSF" id="PIRSF018266">
    <property type="entry name" value="FecR"/>
    <property type="match status" value="1"/>
</dbReference>
<dbReference type="eggNOG" id="COG3712">
    <property type="taxonomic scope" value="Bacteria"/>
</dbReference>
<dbReference type="Gene3D" id="2.60.120.1440">
    <property type="match status" value="1"/>
</dbReference>
<dbReference type="OrthoDB" id="1098280at2"/>
<dbReference type="Pfam" id="PF04773">
    <property type="entry name" value="FecR"/>
    <property type="match status" value="1"/>
</dbReference>
<reference evidence="3" key="1">
    <citation type="submission" date="2008-01" db="EMBL/GenBank/DDBJ databases">
        <title>Complete sequence of chromosome of Caulobacter sp. K31.</title>
        <authorList>
            <consortium name="US DOE Joint Genome Institute"/>
            <person name="Copeland A."/>
            <person name="Lucas S."/>
            <person name="Lapidus A."/>
            <person name="Barry K."/>
            <person name="Glavina del Rio T."/>
            <person name="Dalin E."/>
            <person name="Tice H."/>
            <person name="Pitluck S."/>
            <person name="Bruce D."/>
            <person name="Goodwin L."/>
            <person name="Thompson L.S."/>
            <person name="Brettin T."/>
            <person name="Detter J.C."/>
            <person name="Han C."/>
            <person name="Schmutz J."/>
            <person name="Larimer F."/>
            <person name="Land M."/>
            <person name="Hauser L."/>
            <person name="Kyrpides N."/>
            <person name="Kim E."/>
            <person name="Stephens C."/>
            <person name="Richardson P."/>
        </authorList>
    </citation>
    <scope>NUCLEOTIDE SEQUENCE [LARGE SCALE GENOMIC DNA]</scope>
    <source>
        <strain evidence="3">K31</strain>
    </source>
</reference>
<feature type="domain" description="FecR protein" evidence="1">
    <location>
        <begin position="124"/>
        <end position="213"/>
    </location>
</feature>
<dbReference type="InterPro" id="IPR012373">
    <property type="entry name" value="Ferrdict_sens_TM"/>
</dbReference>
<dbReference type="AlphaFoldDB" id="B0T7P3"/>
<dbReference type="EMBL" id="CP000927">
    <property type="protein sequence ID" value="ABZ71231.1"/>
    <property type="molecule type" value="Genomic_DNA"/>
</dbReference>
<dbReference type="Pfam" id="PF16220">
    <property type="entry name" value="DUF4880"/>
    <property type="match status" value="1"/>
</dbReference>
<evidence type="ECO:0000313" key="3">
    <source>
        <dbReference type="EMBL" id="ABZ71231.1"/>
    </source>
</evidence>
<proteinExistence type="predicted"/>
<dbReference type="GO" id="GO:0016989">
    <property type="term" value="F:sigma factor antagonist activity"/>
    <property type="evidence" value="ECO:0007669"/>
    <property type="project" value="TreeGrafter"/>
</dbReference>
<dbReference type="HOGENOM" id="CLU_050192_0_1_5"/>
<sequence>MSAPIDDAASEALAPEALTWVNRLLSGAVTPGEAGEFVLWRTRSPAHEHAFADALSMQRAVRRTVQAREQLAAEHPTVTRLSAVDPRRRAFLTGGIAAAAAAASYVIVVRSDLVSDGLAALTSNYHTGVGERRTARLADGVSLDLNTRTRIALIGSTARPAIELQSGEAAISAQRTGGAFAIQAGEGRTILNQGQVNVRNDDGTVCVTCLAGVAVVEHPGGSVRLNAGGQVRYDGRRLGKAEPVDTALASAWRKGLLIFRDAPLQGVVDELNRYWPGKIFLVGAALAKRPVYGVFHIDQIQEAVDQIRDLTGAKLTPLPGGVMLLR</sequence>
<organism evidence="3">
    <name type="scientific">Caulobacter sp. (strain K31)</name>
    <dbReference type="NCBI Taxonomy" id="366602"/>
    <lineage>
        <taxon>Bacteria</taxon>
        <taxon>Pseudomonadati</taxon>
        <taxon>Pseudomonadota</taxon>
        <taxon>Alphaproteobacteria</taxon>
        <taxon>Caulobacterales</taxon>
        <taxon>Caulobacteraceae</taxon>
        <taxon>Caulobacter</taxon>
    </lineage>
</organism>
<protein>
    <submittedName>
        <fullName evidence="3">Anti-FecI sigma factor, FecR</fullName>
    </submittedName>
</protein>
<name>B0T7P3_CAUSK</name>
<evidence type="ECO:0000259" key="2">
    <source>
        <dbReference type="Pfam" id="PF16220"/>
    </source>
</evidence>
<dbReference type="STRING" id="366602.Caul_2103"/>
<feature type="domain" description="FecR N-terminal" evidence="2">
    <location>
        <begin position="16"/>
        <end position="54"/>
    </location>
</feature>
<dbReference type="PANTHER" id="PTHR30273">
    <property type="entry name" value="PERIPLASMIC SIGNAL SENSOR AND SIGMA FACTOR ACTIVATOR FECR-RELATED"/>
    <property type="match status" value="1"/>
</dbReference>
<dbReference type="PANTHER" id="PTHR30273:SF2">
    <property type="entry name" value="PROTEIN FECR"/>
    <property type="match status" value="1"/>
</dbReference>
<accession>B0T7P3</accession>